<dbReference type="Pfam" id="PF01047">
    <property type="entry name" value="MarR"/>
    <property type="match status" value="1"/>
</dbReference>
<dbReference type="Proteomes" id="UP000321571">
    <property type="component" value="Unassembled WGS sequence"/>
</dbReference>
<sequence>MTYANYMPTDSQRLSRSVARLNRRLRQERHSELTPTQLSVLGTVSLIGPATPSAIAAREGVRPPSITRVLNCLTDDGYVVREPHPDDKRQVLVQLSDKGEDMLAEQRNRRDAWLDARLAALTVDERATLREAATLLEKLATTE</sequence>
<keyword evidence="3" id="KW-1185">Reference proteome</keyword>
<comment type="caution">
    <text evidence="2">The sequence shown here is derived from an EMBL/GenBank/DDBJ whole genome shotgun (WGS) entry which is preliminary data.</text>
</comment>
<dbReference type="PRINTS" id="PR00598">
    <property type="entry name" value="HTHMARR"/>
</dbReference>
<dbReference type="PROSITE" id="PS50995">
    <property type="entry name" value="HTH_MARR_2"/>
    <property type="match status" value="1"/>
</dbReference>
<gene>
    <name evidence="2" type="ORF">FHP06_14740</name>
</gene>
<dbReference type="PANTHER" id="PTHR39515">
    <property type="entry name" value="CONSERVED PROTEIN"/>
    <property type="match status" value="1"/>
</dbReference>
<dbReference type="Gene3D" id="1.10.10.10">
    <property type="entry name" value="Winged helix-like DNA-binding domain superfamily/Winged helix DNA-binding domain"/>
    <property type="match status" value="1"/>
</dbReference>
<dbReference type="PANTHER" id="PTHR39515:SF2">
    <property type="entry name" value="HTH-TYPE TRANSCRIPTIONAL REGULATOR RV0880"/>
    <property type="match status" value="1"/>
</dbReference>
<reference evidence="2 3" key="1">
    <citation type="submission" date="2019-06" db="EMBL/GenBank/DDBJ databases">
        <title>Aeromicrobium sp. nov., isolated from a maize field.</title>
        <authorList>
            <person name="Lin S.-Y."/>
            <person name="Tsai C.-F."/>
            <person name="Young C.-C."/>
        </authorList>
    </citation>
    <scope>NUCLEOTIDE SEQUENCE [LARGE SCALE GENOMIC DNA]</scope>
    <source>
        <strain evidence="2 3">CC-CFT486</strain>
    </source>
</reference>
<evidence type="ECO:0000313" key="3">
    <source>
        <dbReference type="Proteomes" id="UP000321571"/>
    </source>
</evidence>
<dbReference type="InterPro" id="IPR036388">
    <property type="entry name" value="WH-like_DNA-bd_sf"/>
</dbReference>
<evidence type="ECO:0000313" key="2">
    <source>
        <dbReference type="EMBL" id="TXL57295.1"/>
    </source>
</evidence>
<dbReference type="OrthoDB" id="9804055at2"/>
<proteinExistence type="predicted"/>
<dbReference type="EMBL" id="VDUX01000008">
    <property type="protein sequence ID" value="TXL57295.1"/>
    <property type="molecule type" value="Genomic_DNA"/>
</dbReference>
<dbReference type="SUPFAM" id="SSF46785">
    <property type="entry name" value="Winged helix' DNA-binding domain"/>
    <property type="match status" value="1"/>
</dbReference>
<organism evidence="2 3">
    <name type="scientific">Aeromicrobium terrae</name>
    <dbReference type="NCBI Taxonomy" id="2498846"/>
    <lineage>
        <taxon>Bacteria</taxon>
        <taxon>Bacillati</taxon>
        <taxon>Actinomycetota</taxon>
        <taxon>Actinomycetes</taxon>
        <taxon>Propionibacteriales</taxon>
        <taxon>Nocardioidaceae</taxon>
        <taxon>Aeromicrobium</taxon>
    </lineage>
</organism>
<feature type="domain" description="HTH marR-type" evidence="1">
    <location>
        <begin position="11"/>
        <end position="138"/>
    </location>
</feature>
<dbReference type="InterPro" id="IPR052526">
    <property type="entry name" value="HTH-type_Bedaq_tolerance"/>
</dbReference>
<evidence type="ECO:0000259" key="1">
    <source>
        <dbReference type="PROSITE" id="PS50995"/>
    </source>
</evidence>
<dbReference type="GO" id="GO:0003700">
    <property type="term" value="F:DNA-binding transcription factor activity"/>
    <property type="evidence" value="ECO:0007669"/>
    <property type="project" value="InterPro"/>
</dbReference>
<protein>
    <submittedName>
        <fullName evidence="2">MarR family transcriptional regulator</fullName>
    </submittedName>
</protein>
<name>A0A5C8NEL6_9ACTN</name>
<dbReference type="InterPro" id="IPR000835">
    <property type="entry name" value="HTH_MarR-typ"/>
</dbReference>
<dbReference type="SMART" id="SM00347">
    <property type="entry name" value="HTH_MARR"/>
    <property type="match status" value="1"/>
</dbReference>
<dbReference type="InterPro" id="IPR036390">
    <property type="entry name" value="WH_DNA-bd_sf"/>
</dbReference>
<dbReference type="AlphaFoldDB" id="A0A5C8NEL6"/>
<accession>A0A5C8NEL6</accession>